<reference evidence="2" key="1">
    <citation type="submission" date="2025-08" db="UniProtKB">
        <authorList>
            <consortium name="Ensembl"/>
        </authorList>
    </citation>
    <scope>IDENTIFICATION</scope>
</reference>
<dbReference type="GO" id="GO:0030490">
    <property type="term" value="P:maturation of SSU-rRNA"/>
    <property type="evidence" value="ECO:0007669"/>
    <property type="project" value="InterPro"/>
</dbReference>
<feature type="domain" description="Nucleolar protein 11 N-terminal" evidence="1">
    <location>
        <begin position="165"/>
        <end position="254"/>
    </location>
</feature>
<proteinExistence type="predicted"/>
<keyword evidence="3" id="KW-1185">Reference proteome</keyword>
<dbReference type="Proteomes" id="UP000694416">
    <property type="component" value="Unplaced"/>
</dbReference>
<dbReference type="PANTHER" id="PTHR15633">
    <property type="entry name" value="NUCLEOLAR PROTEIN 11"/>
    <property type="match status" value="1"/>
</dbReference>
<dbReference type="Ensembl" id="ENSPTET00000017178.1">
    <property type="protein sequence ID" value="ENSPTEP00000011368.1"/>
    <property type="gene ID" value="ENSPTEG00000012833.1"/>
</dbReference>
<dbReference type="PANTHER" id="PTHR15633:SF4">
    <property type="entry name" value="NUCLEOLAR PROTEIN 11"/>
    <property type="match status" value="1"/>
</dbReference>
<dbReference type="InterPro" id="IPR042859">
    <property type="entry name" value="NOL11"/>
</dbReference>
<dbReference type="InterPro" id="IPR012584">
    <property type="entry name" value="NOL11_N"/>
</dbReference>
<sequence>MAALEEEFTLSLVVLSAGPEGLLGMKQSDKIDQFLVTESGRIVIVYKVSESKLLGSSSVKQGQIITCPVVCNFQTGEYIVVHNNKVLRIWNNEDVNRDKVFKATLSAEVYRILSVQGSEPLVLFKEGVVHGLEALLADPQQKIETVISDEVIKWAKFFIVFRLPMQMFNSHILTKYTLLLGQDKKSFIESFTASVDQKFISLMLLSSDGCIYETVIPILRSLSLKAVVSGNAPNGVALAALDQDHVTVLGSPLAGNSGGRIRFR</sequence>
<name>A0A8C9LL88_9PRIM</name>
<reference evidence="2" key="2">
    <citation type="submission" date="2025-09" db="UniProtKB">
        <authorList>
            <consortium name="Ensembl"/>
        </authorList>
    </citation>
    <scope>IDENTIFICATION</scope>
</reference>
<dbReference type="AlphaFoldDB" id="A0A8C9LL88"/>
<evidence type="ECO:0000259" key="1">
    <source>
        <dbReference type="Pfam" id="PF08168"/>
    </source>
</evidence>
<evidence type="ECO:0000313" key="2">
    <source>
        <dbReference type="Ensembl" id="ENSPTEP00000011368.1"/>
    </source>
</evidence>
<evidence type="ECO:0000313" key="3">
    <source>
        <dbReference type="Proteomes" id="UP000694416"/>
    </source>
</evidence>
<dbReference type="GO" id="GO:0005730">
    <property type="term" value="C:nucleolus"/>
    <property type="evidence" value="ECO:0007669"/>
    <property type="project" value="TreeGrafter"/>
</dbReference>
<feature type="domain" description="Nucleolar protein 11 N-terminal" evidence="1">
    <location>
        <begin position="1"/>
        <end position="162"/>
    </location>
</feature>
<protein>
    <recommendedName>
        <fullName evidence="1">Nucleolar protein 11 N-terminal domain-containing protein</fullName>
    </recommendedName>
</protein>
<organism evidence="2 3">
    <name type="scientific">Piliocolobus tephrosceles</name>
    <name type="common">Ugandan red Colobus</name>
    <dbReference type="NCBI Taxonomy" id="591936"/>
    <lineage>
        <taxon>Eukaryota</taxon>
        <taxon>Metazoa</taxon>
        <taxon>Chordata</taxon>
        <taxon>Craniata</taxon>
        <taxon>Vertebrata</taxon>
        <taxon>Euteleostomi</taxon>
        <taxon>Mammalia</taxon>
        <taxon>Eutheria</taxon>
        <taxon>Euarchontoglires</taxon>
        <taxon>Primates</taxon>
        <taxon>Haplorrhini</taxon>
        <taxon>Catarrhini</taxon>
        <taxon>Cercopithecidae</taxon>
        <taxon>Colobinae</taxon>
        <taxon>Piliocolobus</taxon>
    </lineage>
</organism>
<accession>A0A8C9LL88</accession>
<dbReference type="GO" id="GO:0003723">
    <property type="term" value="F:RNA binding"/>
    <property type="evidence" value="ECO:0007669"/>
    <property type="project" value="TreeGrafter"/>
</dbReference>
<dbReference type="Pfam" id="PF08168">
    <property type="entry name" value="NOL11_N"/>
    <property type="match status" value="2"/>
</dbReference>